<dbReference type="InterPro" id="IPR040400">
    <property type="entry name" value="BAG5/6/7/8"/>
</dbReference>
<dbReference type="GO" id="GO:0006457">
    <property type="term" value="P:protein folding"/>
    <property type="evidence" value="ECO:0007669"/>
    <property type="project" value="TreeGrafter"/>
</dbReference>
<sequence length="212" mass="24326">MKSSRKPRFFSSCTTTTTTVTYTFQNDHPNPQPQTLATEIPLQSSTSAAAATATAAAVKIQSVFRSYIIRTLVKKISAVNSEATNLERLIQRQETVDAIRGDPRERIRMNEALMGLLLRLDSVPGFDQTVRELRRHVSRRIVGMQEILDAISDARLEDSHWDGNWCGFMRYWDDVVGKMEEEVCRERGGHEMERFCAEHLGFRCLQRFLRDQ</sequence>
<proteinExistence type="predicted"/>
<evidence type="ECO:0000313" key="3">
    <source>
        <dbReference type="EMBL" id="THG23324.1"/>
    </source>
</evidence>
<dbReference type="InterPro" id="IPR003103">
    <property type="entry name" value="BAG_domain"/>
</dbReference>
<gene>
    <name evidence="3" type="ORF">TEA_001246</name>
</gene>
<dbReference type="Proteomes" id="UP000306102">
    <property type="component" value="Unassembled WGS sequence"/>
</dbReference>
<evidence type="ECO:0000256" key="1">
    <source>
        <dbReference type="ARBA" id="ARBA00023186"/>
    </source>
</evidence>
<name>A0A4S4F2P0_CAMSN</name>
<dbReference type="PROSITE" id="PS50096">
    <property type="entry name" value="IQ"/>
    <property type="match status" value="1"/>
</dbReference>
<reference evidence="3 4" key="1">
    <citation type="journal article" date="2018" name="Proc. Natl. Acad. Sci. U.S.A.">
        <title>Draft genome sequence of Camellia sinensis var. sinensis provides insights into the evolution of the tea genome and tea quality.</title>
        <authorList>
            <person name="Wei C."/>
            <person name="Yang H."/>
            <person name="Wang S."/>
            <person name="Zhao J."/>
            <person name="Liu C."/>
            <person name="Gao L."/>
            <person name="Xia E."/>
            <person name="Lu Y."/>
            <person name="Tai Y."/>
            <person name="She G."/>
            <person name="Sun J."/>
            <person name="Cao H."/>
            <person name="Tong W."/>
            <person name="Gao Q."/>
            <person name="Li Y."/>
            <person name="Deng W."/>
            <person name="Jiang X."/>
            <person name="Wang W."/>
            <person name="Chen Q."/>
            <person name="Zhang S."/>
            <person name="Li H."/>
            <person name="Wu J."/>
            <person name="Wang P."/>
            <person name="Li P."/>
            <person name="Shi C."/>
            <person name="Zheng F."/>
            <person name="Jian J."/>
            <person name="Huang B."/>
            <person name="Shan D."/>
            <person name="Shi M."/>
            <person name="Fang C."/>
            <person name="Yue Y."/>
            <person name="Li F."/>
            <person name="Li D."/>
            <person name="Wei S."/>
            <person name="Han B."/>
            <person name="Jiang C."/>
            <person name="Yin Y."/>
            <person name="Xia T."/>
            <person name="Zhang Z."/>
            <person name="Bennetzen J.L."/>
            <person name="Zhao S."/>
            <person name="Wan X."/>
        </authorList>
    </citation>
    <scope>NUCLEOTIDE SEQUENCE [LARGE SCALE GENOMIC DNA]</scope>
    <source>
        <strain evidence="4">cv. Shuchazao</strain>
        <tissue evidence="3">Leaf</tissue>
    </source>
</reference>
<dbReference type="GO" id="GO:0051087">
    <property type="term" value="F:protein-folding chaperone binding"/>
    <property type="evidence" value="ECO:0007669"/>
    <property type="project" value="InterPro"/>
</dbReference>
<dbReference type="EMBL" id="SDRB02000363">
    <property type="protein sequence ID" value="THG23324.1"/>
    <property type="molecule type" value="Genomic_DNA"/>
</dbReference>
<accession>A0A4S4F2P0</accession>
<dbReference type="Gene3D" id="1.20.58.120">
    <property type="entry name" value="BAG domain"/>
    <property type="match status" value="1"/>
</dbReference>
<dbReference type="AlphaFoldDB" id="A0A4S4F2P0"/>
<dbReference type="GO" id="GO:0009506">
    <property type="term" value="C:plasmodesma"/>
    <property type="evidence" value="ECO:0007669"/>
    <property type="project" value="TreeGrafter"/>
</dbReference>
<protein>
    <recommendedName>
        <fullName evidence="2">BAG domain-containing protein</fullName>
    </recommendedName>
</protein>
<keyword evidence="1" id="KW-0143">Chaperone</keyword>
<organism evidence="3 4">
    <name type="scientific">Camellia sinensis var. sinensis</name>
    <name type="common">China tea</name>
    <dbReference type="NCBI Taxonomy" id="542762"/>
    <lineage>
        <taxon>Eukaryota</taxon>
        <taxon>Viridiplantae</taxon>
        <taxon>Streptophyta</taxon>
        <taxon>Embryophyta</taxon>
        <taxon>Tracheophyta</taxon>
        <taxon>Spermatophyta</taxon>
        <taxon>Magnoliopsida</taxon>
        <taxon>eudicotyledons</taxon>
        <taxon>Gunneridae</taxon>
        <taxon>Pentapetalae</taxon>
        <taxon>asterids</taxon>
        <taxon>Ericales</taxon>
        <taxon>Theaceae</taxon>
        <taxon>Camellia</taxon>
    </lineage>
</organism>
<keyword evidence="4" id="KW-1185">Reference proteome</keyword>
<evidence type="ECO:0000313" key="4">
    <source>
        <dbReference type="Proteomes" id="UP000306102"/>
    </source>
</evidence>
<dbReference type="PANTHER" id="PTHR33322">
    <property type="entry name" value="BAG DOMAIN CONTAINING PROTEIN, EXPRESSED"/>
    <property type="match status" value="1"/>
</dbReference>
<dbReference type="SMART" id="SM00264">
    <property type="entry name" value="BAG"/>
    <property type="match status" value="1"/>
</dbReference>
<dbReference type="Pfam" id="PF02179">
    <property type="entry name" value="BAG"/>
    <property type="match status" value="1"/>
</dbReference>
<dbReference type="PROSITE" id="PS51035">
    <property type="entry name" value="BAG"/>
    <property type="match status" value="1"/>
</dbReference>
<dbReference type="PANTHER" id="PTHR33322:SF8">
    <property type="entry name" value="BAG FAMILY MOLECULAR CHAPERONE REGULATOR 5, MITOCHONDRIAL"/>
    <property type="match status" value="1"/>
</dbReference>
<evidence type="ECO:0000259" key="2">
    <source>
        <dbReference type="PROSITE" id="PS51035"/>
    </source>
</evidence>
<dbReference type="SUPFAM" id="SSF63491">
    <property type="entry name" value="BAG domain"/>
    <property type="match status" value="1"/>
</dbReference>
<feature type="domain" description="BAG" evidence="2">
    <location>
        <begin position="75"/>
        <end position="152"/>
    </location>
</feature>
<dbReference type="InterPro" id="IPR036533">
    <property type="entry name" value="BAG_dom_sf"/>
</dbReference>
<dbReference type="STRING" id="542762.A0A4S4F2P0"/>
<comment type="caution">
    <text evidence="3">The sequence shown here is derived from an EMBL/GenBank/DDBJ whole genome shotgun (WGS) entry which is preliminary data.</text>
</comment>